<evidence type="ECO:0000259" key="1">
    <source>
        <dbReference type="Pfam" id="PF01370"/>
    </source>
</evidence>
<accession>A0A5A9GHA6</accession>
<dbReference type="AlphaFoldDB" id="A0A5A9GHA6"/>
<dbReference type="PANTHER" id="PTHR43245">
    <property type="entry name" value="BIFUNCTIONAL POLYMYXIN RESISTANCE PROTEIN ARNA"/>
    <property type="match status" value="1"/>
</dbReference>
<sequence>MSKIIPKKRHAMTLASSNQLCVLLTGATGFVGRHLASHLAAHGALVHAVVRSGRNSNLLPPYITQHMDSEGEELARIIENVRPDIVFHLASLYITDHKPQDINILINSNVLFGARLMEAMSNAGVRRLVNTGTSWQHFNGDQYDPVNLYAATKQAFEAIISYYVSARGFSVTTLKLYDTYGPADSRPKLFHLLRNAAEKGETLRMSPGEQLLDIVHIKDVVEAFRLAGIHLLRGKSGTQDFYTVSSGRCLPLREIVGLFEKVIAQPIPVEWGARSYRTREVMQPWRGGNSVPGWTPEISLEDGLKDLIHASELS</sequence>
<comment type="caution">
    <text evidence="2">The sequence shown here is derived from an EMBL/GenBank/DDBJ whole genome shotgun (WGS) entry which is preliminary data.</text>
</comment>
<dbReference type="Gene3D" id="3.40.50.720">
    <property type="entry name" value="NAD(P)-binding Rossmann-like Domain"/>
    <property type="match status" value="1"/>
</dbReference>
<dbReference type="OrthoDB" id="9798669at2"/>
<reference evidence="2 3" key="1">
    <citation type="submission" date="2019-08" db="EMBL/GenBank/DDBJ databases">
        <authorList>
            <person name="Grouzdev D."/>
            <person name="Tikhonova E."/>
            <person name="Kravchenko I."/>
        </authorList>
    </citation>
    <scope>NUCLEOTIDE SEQUENCE [LARGE SCALE GENOMIC DNA]</scope>
    <source>
        <strain evidence="2 3">59b</strain>
    </source>
</reference>
<dbReference type="RefSeq" id="WP_149233373.1">
    <property type="nucleotide sequence ID" value="NZ_JALJXJ010000024.1"/>
</dbReference>
<organism evidence="2 3">
    <name type="scientific">Azospirillum lipoferum</name>
    <dbReference type="NCBI Taxonomy" id="193"/>
    <lineage>
        <taxon>Bacteria</taxon>
        <taxon>Pseudomonadati</taxon>
        <taxon>Pseudomonadota</taxon>
        <taxon>Alphaproteobacteria</taxon>
        <taxon>Rhodospirillales</taxon>
        <taxon>Azospirillaceae</taxon>
        <taxon>Azospirillum</taxon>
    </lineage>
</organism>
<evidence type="ECO:0000313" key="2">
    <source>
        <dbReference type="EMBL" id="KAA0593707.1"/>
    </source>
</evidence>
<dbReference type="CDD" id="cd08946">
    <property type="entry name" value="SDR_e"/>
    <property type="match status" value="1"/>
</dbReference>
<proteinExistence type="predicted"/>
<dbReference type="InterPro" id="IPR050177">
    <property type="entry name" value="Lipid_A_modif_metabolic_enz"/>
</dbReference>
<gene>
    <name evidence="2" type="ORF">FZ942_22700</name>
</gene>
<dbReference type="Proteomes" id="UP000324927">
    <property type="component" value="Unassembled WGS sequence"/>
</dbReference>
<dbReference type="SUPFAM" id="SSF51735">
    <property type="entry name" value="NAD(P)-binding Rossmann-fold domains"/>
    <property type="match status" value="1"/>
</dbReference>
<dbReference type="EMBL" id="VTTN01000010">
    <property type="protein sequence ID" value="KAA0593707.1"/>
    <property type="molecule type" value="Genomic_DNA"/>
</dbReference>
<dbReference type="InterPro" id="IPR001509">
    <property type="entry name" value="Epimerase_deHydtase"/>
</dbReference>
<dbReference type="InterPro" id="IPR036291">
    <property type="entry name" value="NAD(P)-bd_dom_sf"/>
</dbReference>
<name>A0A5A9GHA6_AZOLI</name>
<dbReference type="Pfam" id="PF01370">
    <property type="entry name" value="Epimerase"/>
    <property type="match status" value="1"/>
</dbReference>
<evidence type="ECO:0000313" key="3">
    <source>
        <dbReference type="Proteomes" id="UP000324927"/>
    </source>
</evidence>
<keyword evidence="3" id="KW-1185">Reference proteome</keyword>
<feature type="domain" description="NAD-dependent epimerase/dehydratase" evidence="1">
    <location>
        <begin position="22"/>
        <end position="230"/>
    </location>
</feature>
<protein>
    <submittedName>
        <fullName evidence="2">NAD(P)-dependent oxidoreductase</fullName>
    </submittedName>
</protein>